<name>A0ABT3CHW0_9MYCO</name>
<keyword evidence="1" id="KW-1133">Transmembrane helix</keyword>
<accession>A0ABT3CHW0</accession>
<dbReference type="RefSeq" id="WP_264070224.1">
    <property type="nucleotide sequence ID" value="NZ_JACKTY010000039.1"/>
</dbReference>
<sequence length="153" mass="16101">MQPLALAGQVLSAIAARVTGADASHPAAGDGYRGWILTLTSLLVVFAVGSAASRMARQLDRTLPSELTLLLNGSAAFYRRWPEHRQAGAPVGELMAEATRCQRIIELLEQREAAGIVGGPAARGPIDGLNAWIALLHKQINARDVAPAGPAYV</sequence>
<keyword evidence="1" id="KW-0812">Transmembrane</keyword>
<evidence type="ECO:0000313" key="2">
    <source>
        <dbReference type="EMBL" id="MCV7229027.1"/>
    </source>
</evidence>
<gene>
    <name evidence="2" type="ORF">H7J73_23710</name>
</gene>
<keyword evidence="3" id="KW-1185">Reference proteome</keyword>
<dbReference type="Proteomes" id="UP001526201">
    <property type="component" value="Unassembled WGS sequence"/>
</dbReference>
<comment type="caution">
    <text evidence="2">The sequence shown here is derived from an EMBL/GenBank/DDBJ whole genome shotgun (WGS) entry which is preliminary data.</text>
</comment>
<evidence type="ECO:0000256" key="1">
    <source>
        <dbReference type="SAM" id="Phobius"/>
    </source>
</evidence>
<reference evidence="2 3" key="1">
    <citation type="journal article" date="2022" name="BMC Genomics">
        <title>Comparative genome analysis of mycobacteria focusing on tRNA and non-coding RNA.</title>
        <authorList>
            <person name="Behra P.R.K."/>
            <person name="Pettersson B.M.F."/>
            <person name="Ramesh M."/>
            <person name="Das S."/>
            <person name="Dasgupta S."/>
            <person name="Kirsebom L.A."/>
        </authorList>
    </citation>
    <scope>NUCLEOTIDE SEQUENCE [LARGE SCALE GENOMIC DNA]</scope>
    <source>
        <strain evidence="2 3">DSM 44078</strain>
    </source>
</reference>
<feature type="transmembrane region" description="Helical" evidence="1">
    <location>
        <begin position="33"/>
        <end position="52"/>
    </location>
</feature>
<proteinExistence type="predicted"/>
<dbReference type="EMBL" id="JACKTY010000039">
    <property type="protein sequence ID" value="MCV7229027.1"/>
    <property type="molecule type" value="Genomic_DNA"/>
</dbReference>
<keyword evidence="1" id="KW-0472">Membrane</keyword>
<protein>
    <submittedName>
        <fullName evidence="2">Uncharacterized protein</fullName>
    </submittedName>
</protein>
<organism evidence="2 3">
    <name type="scientific">Mycolicibacterium komossense</name>
    <dbReference type="NCBI Taxonomy" id="1779"/>
    <lineage>
        <taxon>Bacteria</taxon>
        <taxon>Bacillati</taxon>
        <taxon>Actinomycetota</taxon>
        <taxon>Actinomycetes</taxon>
        <taxon>Mycobacteriales</taxon>
        <taxon>Mycobacteriaceae</taxon>
        <taxon>Mycolicibacterium</taxon>
    </lineage>
</organism>
<evidence type="ECO:0000313" key="3">
    <source>
        <dbReference type="Proteomes" id="UP001526201"/>
    </source>
</evidence>